<keyword evidence="4" id="KW-1185">Reference proteome</keyword>
<gene>
    <name evidence="3" type="ORF">O0S10_01210</name>
</gene>
<keyword evidence="1" id="KW-0472">Membrane</keyword>
<organism evidence="3 4">
    <name type="scientific">Methanocorpusculum petauri</name>
    <dbReference type="NCBI Taxonomy" id="3002863"/>
    <lineage>
        <taxon>Archaea</taxon>
        <taxon>Methanobacteriati</taxon>
        <taxon>Methanobacteriota</taxon>
        <taxon>Stenosarchaea group</taxon>
        <taxon>Methanomicrobia</taxon>
        <taxon>Methanomicrobiales</taxon>
        <taxon>Methanocorpusculaceae</taxon>
        <taxon>Methanocorpusculum</taxon>
    </lineage>
</organism>
<dbReference type="EMBL" id="JAPTGB010000002">
    <property type="protein sequence ID" value="MCZ0859843.1"/>
    <property type="molecule type" value="Genomic_DNA"/>
</dbReference>
<dbReference type="Proteomes" id="UP001141422">
    <property type="component" value="Unassembled WGS sequence"/>
</dbReference>
<feature type="domain" description="Archaeal Type IV pilin N-terminal" evidence="2">
    <location>
        <begin position="14"/>
        <end position="95"/>
    </location>
</feature>
<feature type="transmembrane region" description="Helical" evidence="1">
    <location>
        <begin position="20"/>
        <end position="40"/>
    </location>
</feature>
<protein>
    <submittedName>
        <fullName evidence="3">Type IV pilin N-terminal domain-containing protein</fullName>
    </submittedName>
</protein>
<evidence type="ECO:0000313" key="4">
    <source>
        <dbReference type="Proteomes" id="UP001141422"/>
    </source>
</evidence>
<evidence type="ECO:0000256" key="1">
    <source>
        <dbReference type="SAM" id="Phobius"/>
    </source>
</evidence>
<reference evidence="3" key="1">
    <citation type="submission" date="2022-12" db="EMBL/GenBank/DDBJ databases">
        <title>Isolation and characterisation of novel Methanocorpusculum spp. from native Australian herbivores indicates the genus is ancestrally host-associated.</title>
        <authorList>
            <person name="Volmer J.G."/>
            <person name="Soo R.M."/>
            <person name="Evans P.N."/>
            <person name="Hoedt E.C."/>
            <person name="Astorga Alsina A.L."/>
            <person name="Woodcroft B.J."/>
            <person name="Tyson G.W."/>
            <person name="Hugenholtz P."/>
            <person name="Morrison M."/>
        </authorList>
    </citation>
    <scope>NUCLEOTIDE SEQUENCE</scope>
    <source>
        <strain evidence="3">MG</strain>
    </source>
</reference>
<accession>A0ABT4IDM4</accession>
<keyword evidence="1" id="KW-0812">Transmembrane</keyword>
<dbReference type="Pfam" id="PF07790">
    <property type="entry name" value="Pilin_N"/>
    <property type="match status" value="1"/>
</dbReference>
<dbReference type="RefSeq" id="WP_268924062.1">
    <property type="nucleotide sequence ID" value="NZ_JAPTGB010000002.1"/>
</dbReference>
<dbReference type="NCBIfam" id="TIGR02537">
    <property type="entry name" value="arch_flag_Nterm"/>
    <property type="match status" value="1"/>
</dbReference>
<sequence>MTLPRKTNNKNTNEAVSPVIGVMLMLVVTIVIAAFVSMFAGTTFADAQAAPSTVLNVKIASNGGADGTQDVMLLEHVGGGSIPSSDLKITTYYTSTGTERTVIRGEAIAQSMPSITVKDASGANKNIVVPILSDVTAGSVGDTKINFGKYEFESGSVASTYNSAGTWTVLGFTNPTTATKDQIIEKYGFTKGSKVTVNIIHTPSQAVLYNKEVIVQ</sequence>
<proteinExistence type="predicted"/>
<evidence type="ECO:0000259" key="2">
    <source>
        <dbReference type="Pfam" id="PF07790"/>
    </source>
</evidence>
<dbReference type="InterPro" id="IPR012859">
    <property type="entry name" value="Pilin_N_archaeal"/>
</dbReference>
<keyword evidence="1" id="KW-1133">Transmembrane helix</keyword>
<dbReference type="InterPro" id="IPR013373">
    <property type="entry name" value="Flagellin/pilin_N_arc"/>
</dbReference>
<comment type="caution">
    <text evidence="3">The sequence shown here is derived from an EMBL/GenBank/DDBJ whole genome shotgun (WGS) entry which is preliminary data.</text>
</comment>
<evidence type="ECO:0000313" key="3">
    <source>
        <dbReference type="EMBL" id="MCZ0859843.1"/>
    </source>
</evidence>
<name>A0ABT4IDM4_9EURY</name>